<keyword evidence="2" id="KW-1185">Reference proteome</keyword>
<dbReference type="EMBL" id="JBHSZO010000020">
    <property type="protein sequence ID" value="MFC7219365.1"/>
    <property type="molecule type" value="Genomic_DNA"/>
</dbReference>
<sequence>MEQIAMRSRARVPAIDCNNSVSRARVDRHLAVLAGPPVPLAESQGATLLMQELTSRRPERAQPSRTARVSLFAPLKRLRRTLFGSRHP</sequence>
<reference evidence="2" key="1">
    <citation type="journal article" date="2019" name="Int. J. Syst. Evol. Microbiol.">
        <title>The Global Catalogue of Microorganisms (GCM) 10K type strain sequencing project: providing services to taxonomists for standard genome sequencing and annotation.</title>
        <authorList>
            <consortium name="The Broad Institute Genomics Platform"/>
            <consortium name="The Broad Institute Genome Sequencing Center for Infectious Disease"/>
            <person name="Wu L."/>
            <person name="Ma J."/>
        </authorList>
    </citation>
    <scope>NUCLEOTIDE SEQUENCE [LARGE SCALE GENOMIC DNA]</scope>
    <source>
        <strain evidence="2">CGMCC 1.13681</strain>
    </source>
</reference>
<gene>
    <name evidence="1" type="ORF">ACFQLX_14480</name>
</gene>
<protein>
    <submittedName>
        <fullName evidence="1">Uncharacterized protein</fullName>
    </submittedName>
</protein>
<evidence type="ECO:0000313" key="1">
    <source>
        <dbReference type="EMBL" id="MFC7219365.1"/>
    </source>
</evidence>
<accession>A0ABW2GF81</accession>
<comment type="caution">
    <text evidence="1">The sequence shown here is derived from an EMBL/GenBank/DDBJ whole genome shotgun (WGS) entry which is preliminary data.</text>
</comment>
<dbReference type="Proteomes" id="UP001596413">
    <property type="component" value="Unassembled WGS sequence"/>
</dbReference>
<evidence type="ECO:0000313" key="2">
    <source>
        <dbReference type="Proteomes" id="UP001596413"/>
    </source>
</evidence>
<proteinExistence type="predicted"/>
<name>A0ABW2GF81_9ACTN</name>
<dbReference type="RefSeq" id="WP_386415000.1">
    <property type="nucleotide sequence ID" value="NZ_JBHSZO010000020.1"/>
</dbReference>
<organism evidence="1 2">
    <name type="scientific">Streptomyces polyrhachis</name>
    <dbReference type="NCBI Taxonomy" id="1282885"/>
    <lineage>
        <taxon>Bacteria</taxon>
        <taxon>Bacillati</taxon>
        <taxon>Actinomycetota</taxon>
        <taxon>Actinomycetes</taxon>
        <taxon>Kitasatosporales</taxon>
        <taxon>Streptomycetaceae</taxon>
        <taxon>Streptomyces</taxon>
    </lineage>
</organism>